<comment type="subcellular location">
    <subcellularLocation>
        <location evidence="1">Nucleus</location>
    </subcellularLocation>
</comment>
<feature type="compositionally biased region" description="Gly residues" evidence="5">
    <location>
        <begin position="507"/>
        <end position="518"/>
    </location>
</feature>
<feature type="compositionally biased region" description="Polar residues" evidence="5">
    <location>
        <begin position="421"/>
        <end position="433"/>
    </location>
</feature>
<organism evidence="7 8">
    <name type="scientific">Schizopora paradoxa</name>
    <dbReference type="NCBI Taxonomy" id="27342"/>
    <lineage>
        <taxon>Eukaryota</taxon>
        <taxon>Fungi</taxon>
        <taxon>Dikarya</taxon>
        <taxon>Basidiomycota</taxon>
        <taxon>Agaricomycotina</taxon>
        <taxon>Agaricomycetes</taxon>
        <taxon>Hymenochaetales</taxon>
        <taxon>Schizoporaceae</taxon>
        <taxon>Schizopora</taxon>
    </lineage>
</organism>
<feature type="region of interest" description="Disordered" evidence="5">
    <location>
        <begin position="1"/>
        <end position="204"/>
    </location>
</feature>
<feature type="domain" description="Pre-mRNA polyadenylation factor Fip1" evidence="6">
    <location>
        <begin position="210"/>
        <end position="250"/>
    </location>
</feature>
<proteinExistence type="inferred from homology"/>
<dbReference type="Proteomes" id="UP000053477">
    <property type="component" value="Unassembled WGS sequence"/>
</dbReference>
<feature type="compositionally biased region" description="Acidic residues" evidence="5">
    <location>
        <begin position="70"/>
        <end position="93"/>
    </location>
</feature>
<feature type="compositionally biased region" description="Basic and acidic residues" evidence="5">
    <location>
        <begin position="40"/>
        <end position="68"/>
    </location>
</feature>
<name>A0A0H2RBQ2_9AGAM</name>
<dbReference type="AlphaFoldDB" id="A0A0H2RBQ2"/>
<dbReference type="STRING" id="27342.A0A0H2RBQ2"/>
<evidence type="ECO:0000259" key="6">
    <source>
        <dbReference type="Pfam" id="PF05182"/>
    </source>
</evidence>
<dbReference type="PANTHER" id="PTHR13484:SF0">
    <property type="entry name" value="PRE-MRNA 3'-END-PROCESSING FACTOR FIP1"/>
    <property type="match status" value="1"/>
</dbReference>
<dbReference type="InterPro" id="IPR051187">
    <property type="entry name" value="Pre-mRNA_3'-end_processing_reg"/>
</dbReference>
<gene>
    <name evidence="7" type="ORF">SCHPADRAFT_907896</name>
</gene>
<evidence type="ECO:0000256" key="4">
    <source>
        <dbReference type="ARBA" id="ARBA00023242"/>
    </source>
</evidence>
<evidence type="ECO:0000256" key="5">
    <source>
        <dbReference type="SAM" id="MobiDB-lite"/>
    </source>
</evidence>
<comment type="similarity">
    <text evidence="2">Belongs to the FIP1 family.</text>
</comment>
<accession>A0A0H2RBQ2</accession>
<dbReference type="Pfam" id="PF05182">
    <property type="entry name" value="Fip1"/>
    <property type="match status" value="1"/>
</dbReference>
<keyword evidence="3" id="KW-0507">mRNA processing</keyword>
<evidence type="ECO:0000313" key="7">
    <source>
        <dbReference type="EMBL" id="KLO09259.1"/>
    </source>
</evidence>
<reference evidence="7 8" key="1">
    <citation type="submission" date="2015-04" db="EMBL/GenBank/DDBJ databases">
        <title>Complete genome sequence of Schizopora paradoxa KUC8140, a cosmopolitan wood degrader in East Asia.</title>
        <authorList>
            <consortium name="DOE Joint Genome Institute"/>
            <person name="Min B."/>
            <person name="Park H."/>
            <person name="Jang Y."/>
            <person name="Kim J.-J."/>
            <person name="Kim K.H."/>
            <person name="Pangilinan J."/>
            <person name="Lipzen A."/>
            <person name="Riley R."/>
            <person name="Grigoriev I.V."/>
            <person name="Spatafora J.W."/>
            <person name="Choi I.-G."/>
        </authorList>
    </citation>
    <scope>NUCLEOTIDE SEQUENCE [LARGE SCALE GENOMIC DNA]</scope>
    <source>
        <strain evidence="7 8">KUC8140</strain>
    </source>
</reference>
<dbReference type="InterPro" id="IPR007854">
    <property type="entry name" value="Fip1_dom"/>
</dbReference>
<evidence type="ECO:0000256" key="3">
    <source>
        <dbReference type="ARBA" id="ARBA00022664"/>
    </source>
</evidence>
<dbReference type="EMBL" id="KQ086061">
    <property type="protein sequence ID" value="KLO09259.1"/>
    <property type="molecule type" value="Genomic_DNA"/>
</dbReference>
<sequence length="549" mass="58321">MDEDEDSFLYGDAVQNIPPPAQKEPVPEITSFDFDDDLDDLPKANGEPERKSESLEVETPAKEEKNTPVEEVEVVEEDEEVAEDEDSEDDVEIIMEPVVRSLDFRTQRGGHRPVQGRTPSSSIQAPPANNLTTEYTPRERGAPPDAFKVPPVTPLKQVTSAASISAQPSTTEQSDDGVDPSTLPPARAPSSHPTIDPTIPGAVDGRSVIDVDMTNLADKPWRRPGSDLSDWFNYGFDELSWEAYCYRRRDIGEAANAYKTSVLNFAGLQEDQILALPPEVRTMVMTGTNAMMNVPGGPGGAGPNVVVPPGMIPPGVGMNPMGGMNPMMAEMGQMGGMGPMGMGPMGMGMNGDMGVGMPGAPGMGGMVPEGGMQGGMPLQNQVPNPNMNNRHHGSSTPEVMHPNLPDGQGQGDGVGMQDQQSHPNAEGNGTPSQPALGRGSPTAQFRGRAGVAIAPRGRGGFIGRGRGIPTAPARAASPLPPNVPTGPRNPGNRYKDRDNITPDVGGLDYGGNKDGGGNMDRDSEERTSRKRRSPPTVEDDRIGRSSKRR</sequence>
<feature type="region of interest" description="Disordered" evidence="5">
    <location>
        <begin position="371"/>
        <end position="549"/>
    </location>
</feature>
<evidence type="ECO:0000256" key="1">
    <source>
        <dbReference type="ARBA" id="ARBA00004123"/>
    </source>
</evidence>
<evidence type="ECO:0000313" key="8">
    <source>
        <dbReference type="Proteomes" id="UP000053477"/>
    </source>
</evidence>
<protein>
    <recommendedName>
        <fullName evidence="6">Pre-mRNA polyadenylation factor Fip1 domain-containing protein</fullName>
    </recommendedName>
</protein>
<dbReference type="OrthoDB" id="1917198at2759"/>
<feature type="compositionally biased region" description="Polar residues" evidence="5">
    <location>
        <begin position="117"/>
        <end position="135"/>
    </location>
</feature>
<dbReference type="InParanoid" id="A0A0H2RBQ2"/>
<dbReference type="GO" id="GO:0006397">
    <property type="term" value="P:mRNA processing"/>
    <property type="evidence" value="ECO:0007669"/>
    <property type="project" value="UniProtKB-KW"/>
</dbReference>
<keyword evidence="8" id="KW-1185">Reference proteome</keyword>
<feature type="compositionally biased region" description="Polar residues" evidence="5">
    <location>
        <begin position="156"/>
        <end position="172"/>
    </location>
</feature>
<feature type="compositionally biased region" description="Gly residues" evidence="5">
    <location>
        <begin position="457"/>
        <end position="466"/>
    </location>
</feature>
<dbReference type="PANTHER" id="PTHR13484">
    <property type="entry name" value="FIP1-LIKE 1 PROTEIN"/>
    <property type="match status" value="1"/>
</dbReference>
<feature type="compositionally biased region" description="Polar residues" evidence="5">
    <location>
        <begin position="378"/>
        <end position="388"/>
    </location>
</feature>
<keyword evidence="4" id="KW-0539">Nucleus</keyword>
<evidence type="ECO:0000256" key="2">
    <source>
        <dbReference type="ARBA" id="ARBA00007459"/>
    </source>
</evidence>
<dbReference type="GO" id="GO:0005847">
    <property type="term" value="C:mRNA cleavage and polyadenylation specificity factor complex"/>
    <property type="evidence" value="ECO:0007669"/>
    <property type="project" value="TreeGrafter"/>
</dbReference>